<keyword evidence="2" id="KW-1185">Reference proteome</keyword>
<gene>
    <name evidence="1" type="ORF">E8A74_03490</name>
</gene>
<proteinExistence type="predicted"/>
<dbReference type="InterPro" id="IPR006311">
    <property type="entry name" value="TAT_signal"/>
</dbReference>
<dbReference type="Proteomes" id="UP000309215">
    <property type="component" value="Unassembled WGS sequence"/>
</dbReference>
<accession>A0A4U1JJW8</accession>
<dbReference type="Pfam" id="PF07394">
    <property type="entry name" value="DUF1501"/>
    <property type="match status" value="1"/>
</dbReference>
<name>A0A4U1JJW8_9BACT</name>
<dbReference type="AlphaFoldDB" id="A0A4U1JJW8"/>
<comment type="caution">
    <text evidence="1">The sequence shown here is derived from an EMBL/GenBank/DDBJ whole genome shotgun (WGS) entry which is preliminary data.</text>
</comment>
<reference evidence="1 2" key="1">
    <citation type="submission" date="2019-04" db="EMBL/GenBank/DDBJ databases">
        <authorList>
            <person name="Li Y."/>
            <person name="Wang J."/>
        </authorList>
    </citation>
    <scope>NUCLEOTIDE SEQUENCE [LARGE SCALE GENOMIC DNA]</scope>
    <source>
        <strain evidence="1 2">DSM 14668</strain>
    </source>
</reference>
<dbReference type="EMBL" id="SSMQ01000002">
    <property type="protein sequence ID" value="TKD12822.1"/>
    <property type="molecule type" value="Genomic_DNA"/>
</dbReference>
<dbReference type="RefSeq" id="WP_136927460.1">
    <property type="nucleotide sequence ID" value="NZ_SSMQ01000002.1"/>
</dbReference>
<dbReference type="PROSITE" id="PS51318">
    <property type="entry name" value="TAT"/>
    <property type="match status" value="1"/>
</dbReference>
<evidence type="ECO:0000313" key="2">
    <source>
        <dbReference type="Proteomes" id="UP000309215"/>
    </source>
</evidence>
<dbReference type="InterPro" id="IPR010869">
    <property type="entry name" value="DUF1501"/>
</dbReference>
<evidence type="ECO:0000313" key="1">
    <source>
        <dbReference type="EMBL" id="TKD12822.1"/>
    </source>
</evidence>
<dbReference type="OrthoDB" id="238140at2"/>
<organism evidence="1 2">
    <name type="scientific">Polyangium fumosum</name>
    <dbReference type="NCBI Taxonomy" id="889272"/>
    <lineage>
        <taxon>Bacteria</taxon>
        <taxon>Pseudomonadati</taxon>
        <taxon>Myxococcota</taxon>
        <taxon>Polyangia</taxon>
        <taxon>Polyangiales</taxon>
        <taxon>Polyangiaceae</taxon>
        <taxon>Polyangium</taxon>
    </lineage>
</organism>
<protein>
    <submittedName>
        <fullName evidence="1">DUF1501 domain-containing protein</fullName>
    </submittedName>
</protein>
<sequence length="483" mass="51800">MSQKGQFSRRTLLGALGAASGALLLDGLLGLRHARADNVDPDTAPLLVMCEFSGGWDTLYSLDPRNHHDFGEPAGGIYTGFDMVTDGPTKKVIEDETGGTGLVKPVGSSVAYGPTMSKLANTHYKDLCVVRGMSMGTLTHEVGRRYFLTGKFPRGLAASGSSLETWWAAASGLLDHHEIPNLVAGGAETYNEGLSPLASGLSVPSYNEMLQVLRPLNASLSLDGKVEQAAAKFHHDDYCLHQQLDARGKQISTHLSAWRSAQTLANGGLWKHFDFKPNPPATSQLAKLYETFGVNPTNPGATLAGQPKGQAALAAQALVNGISQVVLLRLVNVTDAHFDDDWPSNHPARQRAGFDAVSDLITYLKNTLDGNGKPYWDRTTLLCFSEFARTPRINQQGGRDHHLASSCLVAGKGIRGNMAIGATRDTNYDVRPINLDTGAPDDEMGTIVKPSDVHATILTAAGLPYDHISNQDPKLIKAMLKNA</sequence>